<comment type="pathway">
    <text evidence="1 7">Carbohydrate degradation; pentose phosphate pathway; D-ribulose 5-phosphate from D-glucose 6-phosphate (oxidative stage): step 1/3.</text>
</comment>
<dbReference type="Pfam" id="PF02781">
    <property type="entry name" value="G6PD_C"/>
    <property type="match status" value="1"/>
</dbReference>
<dbReference type="PIRSF" id="PIRSF000110">
    <property type="entry name" value="G6PD"/>
    <property type="match status" value="1"/>
</dbReference>
<dbReference type="GO" id="GO:0005829">
    <property type="term" value="C:cytosol"/>
    <property type="evidence" value="ECO:0007669"/>
    <property type="project" value="TreeGrafter"/>
</dbReference>
<reference evidence="10 11" key="1">
    <citation type="submission" date="2021-03" db="EMBL/GenBank/DDBJ databases">
        <title>Lysobacter sp. nov. isolated from soil of gangwondo yeongwol, south Korea.</title>
        <authorList>
            <person name="Kim K.R."/>
            <person name="Kim K.H."/>
            <person name="Jeon C.O."/>
        </authorList>
    </citation>
    <scope>NUCLEOTIDE SEQUENCE [LARGE SCALE GENOMIC DNA]</scope>
    <source>
        <strain evidence="10 11">R19</strain>
    </source>
</reference>
<feature type="binding site" evidence="7">
    <location>
        <position position="181"/>
    </location>
    <ligand>
        <name>substrate</name>
    </ligand>
</feature>
<evidence type="ECO:0000256" key="7">
    <source>
        <dbReference type="HAMAP-Rule" id="MF_00966"/>
    </source>
</evidence>
<dbReference type="HAMAP" id="MF_00966">
    <property type="entry name" value="G6PD"/>
    <property type="match status" value="1"/>
</dbReference>
<feature type="binding site" evidence="7">
    <location>
        <position position="151"/>
    </location>
    <ligand>
        <name>NADP(+)</name>
        <dbReference type="ChEBI" id="CHEBI:58349"/>
    </ligand>
</feature>
<keyword evidence="6 7" id="KW-0119">Carbohydrate metabolism</keyword>
<feature type="domain" description="Glucose-6-phosphate dehydrogenase NAD-binding" evidence="8">
    <location>
        <begin position="15"/>
        <end position="190"/>
    </location>
</feature>
<dbReference type="Gene3D" id="3.30.360.10">
    <property type="entry name" value="Dihydrodipicolinate Reductase, domain 2"/>
    <property type="match status" value="1"/>
</dbReference>
<comment type="caution">
    <text evidence="7">Lacks conserved residue(s) required for the propagation of feature annotation.</text>
</comment>
<dbReference type="GO" id="GO:0006006">
    <property type="term" value="P:glucose metabolic process"/>
    <property type="evidence" value="ECO:0007669"/>
    <property type="project" value="UniProtKB-KW"/>
</dbReference>
<evidence type="ECO:0000313" key="10">
    <source>
        <dbReference type="EMBL" id="QSX79331.1"/>
    </source>
</evidence>
<feature type="binding site" evidence="7">
    <location>
        <position position="238"/>
    </location>
    <ligand>
        <name>substrate</name>
    </ligand>
</feature>
<dbReference type="GO" id="GO:0004345">
    <property type="term" value="F:glucose-6-phosphate dehydrogenase activity"/>
    <property type="evidence" value="ECO:0007669"/>
    <property type="project" value="UniProtKB-UniRule"/>
</dbReference>
<evidence type="ECO:0000256" key="2">
    <source>
        <dbReference type="ARBA" id="ARBA00009975"/>
    </source>
</evidence>
<evidence type="ECO:0000256" key="1">
    <source>
        <dbReference type="ARBA" id="ARBA00004937"/>
    </source>
</evidence>
<feature type="active site" description="Proton acceptor" evidence="7">
    <location>
        <position position="243"/>
    </location>
</feature>
<comment type="function">
    <text evidence="7">Catalyzes the oxidation of glucose 6-phosphate to 6-phosphogluconolactone.</text>
</comment>
<dbReference type="NCBIfam" id="TIGR00871">
    <property type="entry name" value="zwf"/>
    <property type="match status" value="1"/>
</dbReference>
<accession>A0A974Y0T3</accession>
<dbReference type="RefSeq" id="WP_200614563.1">
    <property type="nucleotide sequence ID" value="NZ_CP071518.1"/>
</dbReference>
<dbReference type="KEGG" id="lsf:I8J32_005525"/>
<dbReference type="AlphaFoldDB" id="A0A974Y0T3"/>
<evidence type="ECO:0000256" key="4">
    <source>
        <dbReference type="ARBA" id="ARBA00022857"/>
    </source>
</evidence>
<evidence type="ECO:0000259" key="9">
    <source>
        <dbReference type="Pfam" id="PF02781"/>
    </source>
</evidence>
<feature type="binding site" evidence="7">
    <location>
        <position position="219"/>
    </location>
    <ligand>
        <name>substrate</name>
    </ligand>
</feature>
<dbReference type="PRINTS" id="PR00079">
    <property type="entry name" value="G6PDHDRGNASE"/>
</dbReference>
<dbReference type="Pfam" id="PF00479">
    <property type="entry name" value="G6PD_N"/>
    <property type="match status" value="1"/>
</dbReference>
<feature type="domain" description="Glucose-6-phosphate dehydrogenase C-terminal" evidence="9">
    <location>
        <begin position="192"/>
        <end position="489"/>
    </location>
</feature>
<dbReference type="InterPro" id="IPR001282">
    <property type="entry name" value="G6P_DH"/>
</dbReference>
<keyword evidence="3 7" id="KW-0313">Glucose metabolism</keyword>
<dbReference type="SUPFAM" id="SSF55347">
    <property type="entry name" value="Glyceraldehyde-3-phosphate dehydrogenase-like, C-terminal domain"/>
    <property type="match status" value="1"/>
</dbReference>
<dbReference type="Proteomes" id="UP000639274">
    <property type="component" value="Chromosome"/>
</dbReference>
<comment type="catalytic activity">
    <reaction evidence="7">
        <text>D-glucose 6-phosphate + NADP(+) = 6-phospho-D-glucono-1,5-lactone + NADPH + H(+)</text>
        <dbReference type="Rhea" id="RHEA:15841"/>
        <dbReference type="ChEBI" id="CHEBI:15378"/>
        <dbReference type="ChEBI" id="CHEBI:57783"/>
        <dbReference type="ChEBI" id="CHEBI:57955"/>
        <dbReference type="ChEBI" id="CHEBI:58349"/>
        <dbReference type="ChEBI" id="CHEBI:61548"/>
        <dbReference type="EC" id="1.1.1.49"/>
    </reaction>
</comment>
<name>A0A974Y0T3_9GAMM</name>
<dbReference type="InterPro" id="IPR022674">
    <property type="entry name" value="G6P_DH_NAD-bd"/>
</dbReference>
<dbReference type="EMBL" id="CP071518">
    <property type="protein sequence ID" value="QSX79331.1"/>
    <property type="molecule type" value="Genomic_DNA"/>
</dbReference>
<feature type="binding site" evidence="7">
    <location>
        <position position="52"/>
    </location>
    <ligand>
        <name>NADP(+)</name>
        <dbReference type="ChEBI" id="CHEBI:58349"/>
    </ligand>
</feature>
<dbReference type="GO" id="GO:0050661">
    <property type="term" value="F:NADP binding"/>
    <property type="evidence" value="ECO:0007669"/>
    <property type="project" value="UniProtKB-UniRule"/>
</dbReference>
<dbReference type="InterPro" id="IPR019796">
    <property type="entry name" value="G6P_DH_AS"/>
</dbReference>
<dbReference type="Gene3D" id="3.40.50.720">
    <property type="entry name" value="NAD(P)-binding Rossmann-like Domain"/>
    <property type="match status" value="1"/>
</dbReference>
<dbReference type="SUPFAM" id="SSF51735">
    <property type="entry name" value="NAD(P)-binding Rossmann-fold domains"/>
    <property type="match status" value="1"/>
</dbReference>
<evidence type="ECO:0000313" key="11">
    <source>
        <dbReference type="Proteomes" id="UP000639274"/>
    </source>
</evidence>
<comment type="similarity">
    <text evidence="2 7">Belongs to the glucose-6-phosphate dehydrogenase family.</text>
</comment>
<dbReference type="PROSITE" id="PS00069">
    <property type="entry name" value="G6P_DEHYDROGENASE"/>
    <property type="match status" value="1"/>
</dbReference>
<keyword evidence="11" id="KW-1185">Reference proteome</keyword>
<organism evidence="10 11">
    <name type="scientific">Agrilutibacter solisilvae</name>
    <dbReference type="NCBI Taxonomy" id="2763317"/>
    <lineage>
        <taxon>Bacteria</taxon>
        <taxon>Pseudomonadati</taxon>
        <taxon>Pseudomonadota</taxon>
        <taxon>Gammaproteobacteria</taxon>
        <taxon>Lysobacterales</taxon>
        <taxon>Lysobacteraceae</taxon>
        <taxon>Agrilutibacter</taxon>
    </lineage>
</organism>
<sequence>MTPTSLTRTSASLLVIFGATGDLAQRMLFPSLYGLARDGLLAPALRILGTARSELDAADFRHIVAGAVQRHVPAAEFDATVLEALLARIDYRSADTADAASMQQLGDTITGLRHGDVVYHLSTAPRFYAPICDALGAQGLAGEGTRVLLEKPIGHDLASAIAINDGVTRVFDEARVFRVDHYLGKEGVQNLLALRFGNALFEPLWNARHIQQVQITLAETVGVEGRGDYYDHSGAMRDMVQNHLLQLLCLTAMEPPSQFEPTAVRNEKLKVLRSLRPIGAAQVATETVAGQYTAGAVNGQPVPGYLDELGHASRTETFVALRAHVDNWRWSGVPFYLRTGKRLPSRTTEIHLQFRAVPHSIFGGVQMAPNSLTIRLQPQEQIELRLMSKTPGLDRAGPRLSQVALDLDMHEEFAAHRRRPAYERLYLDAIEGNGTLFVRRDETEAAWEWVDGVLDGWRHADLAPRPYAAGTWGPSSALAMAERHGHSWRE</sequence>
<keyword evidence="4 7" id="KW-0521">NADP</keyword>
<evidence type="ECO:0000259" key="8">
    <source>
        <dbReference type="Pfam" id="PF00479"/>
    </source>
</evidence>
<dbReference type="PANTHER" id="PTHR23429:SF0">
    <property type="entry name" value="GLUCOSE-6-PHOSPHATE 1-DEHYDROGENASE"/>
    <property type="match status" value="1"/>
</dbReference>
<gene>
    <name evidence="7 10" type="primary">zwf</name>
    <name evidence="10" type="ORF">I8J32_005525</name>
</gene>
<feature type="binding site" evidence="7">
    <location>
        <position position="185"/>
    </location>
    <ligand>
        <name>substrate</name>
    </ligand>
</feature>
<evidence type="ECO:0000256" key="5">
    <source>
        <dbReference type="ARBA" id="ARBA00023002"/>
    </source>
</evidence>
<evidence type="ECO:0000256" key="3">
    <source>
        <dbReference type="ARBA" id="ARBA00022526"/>
    </source>
</evidence>
<proteinExistence type="inferred from homology"/>
<dbReference type="EC" id="1.1.1.49" evidence="7"/>
<dbReference type="InterPro" id="IPR036291">
    <property type="entry name" value="NAD(P)-bd_dom_sf"/>
</dbReference>
<dbReference type="InterPro" id="IPR022675">
    <property type="entry name" value="G6P_DH_C"/>
</dbReference>
<feature type="binding site" evidence="7">
    <location>
        <position position="341"/>
    </location>
    <ligand>
        <name>substrate</name>
    </ligand>
</feature>
<dbReference type="PANTHER" id="PTHR23429">
    <property type="entry name" value="GLUCOSE-6-PHOSPHATE 1-DEHYDROGENASE G6PD"/>
    <property type="match status" value="1"/>
</dbReference>
<keyword evidence="5 7" id="KW-0560">Oxidoreductase</keyword>
<dbReference type="NCBIfam" id="NF009492">
    <property type="entry name" value="PRK12853.1-3"/>
    <property type="match status" value="1"/>
</dbReference>
<evidence type="ECO:0000256" key="6">
    <source>
        <dbReference type="ARBA" id="ARBA00023277"/>
    </source>
</evidence>
<dbReference type="GO" id="GO:0009051">
    <property type="term" value="P:pentose-phosphate shunt, oxidative branch"/>
    <property type="evidence" value="ECO:0007669"/>
    <property type="project" value="TreeGrafter"/>
</dbReference>
<protein>
    <recommendedName>
        <fullName evidence="7">Glucose-6-phosphate 1-dehydrogenase</fullName>
        <shortName evidence="7">G6PD</shortName>
        <ecNumber evidence="7">1.1.1.49</ecNumber>
    </recommendedName>
</protein>